<gene>
    <name evidence="2" type="ORF">Tco_0824273</name>
</gene>
<reference evidence="2" key="1">
    <citation type="journal article" date="2022" name="Int. J. Mol. Sci.">
        <title>Draft Genome of Tanacetum Coccineum: Genomic Comparison of Closely Related Tanacetum-Family Plants.</title>
        <authorList>
            <person name="Yamashiro T."/>
            <person name="Shiraishi A."/>
            <person name="Nakayama K."/>
            <person name="Satake H."/>
        </authorList>
    </citation>
    <scope>NUCLEOTIDE SEQUENCE</scope>
</reference>
<comment type="caution">
    <text evidence="2">The sequence shown here is derived from an EMBL/GenBank/DDBJ whole genome shotgun (WGS) entry which is preliminary data.</text>
</comment>
<feature type="region of interest" description="Disordered" evidence="1">
    <location>
        <begin position="1"/>
        <end position="32"/>
    </location>
</feature>
<evidence type="ECO:0000313" key="2">
    <source>
        <dbReference type="EMBL" id="GJT03104.1"/>
    </source>
</evidence>
<evidence type="ECO:0000313" key="3">
    <source>
        <dbReference type="Proteomes" id="UP001151760"/>
    </source>
</evidence>
<proteinExistence type="predicted"/>
<evidence type="ECO:0000256" key="1">
    <source>
        <dbReference type="SAM" id="MobiDB-lite"/>
    </source>
</evidence>
<keyword evidence="3" id="KW-1185">Reference proteome</keyword>
<sequence>MISSGSNTSSESNNSEDSVQQWYYNGTESSKGPSNALLQWYEDVMESSRVPLVERLKKLIKCSNQKPKVIVKSPVPIKGCVLGLANVQTWDSIVKKVGVRKPESCADKAKGKKMFHMEADHHFVVVKDV</sequence>
<organism evidence="2 3">
    <name type="scientific">Tanacetum coccineum</name>
    <dbReference type="NCBI Taxonomy" id="301880"/>
    <lineage>
        <taxon>Eukaryota</taxon>
        <taxon>Viridiplantae</taxon>
        <taxon>Streptophyta</taxon>
        <taxon>Embryophyta</taxon>
        <taxon>Tracheophyta</taxon>
        <taxon>Spermatophyta</taxon>
        <taxon>Magnoliopsida</taxon>
        <taxon>eudicotyledons</taxon>
        <taxon>Gunneridae</taxon>
        <taxon>Pentapetalae</taxon>
        <taxon>asterids</taxon>
        <taxon>campanulids</taxon>
        <taxon>Asterales</taxon>
        <taxon>Asteraceae</taxon>
        <taxon>Asteroideae</taxon>
        <taxon>Anthemideae</taxon>
        <taxon>Anthemidinae</taxon>
        <taxon>Tanacetum</taxon>
    </lineage>
</organism>
<reference evidence="2" key="2">
    <citation type="submission" date="2022-01" db="EMBL/GenBank/DDBJ databases">
        <authorList>
            <person name="Yamashiro T."/>
            <person name="Shiraishi A."/>
            <person name="Satake H."/>
            <person name="Nakayama K."/>
        </authorList>
    </citation>
    <scope>NUCLEOTIDE SEQUENCE</scope>
</reference>
<dbReference type="Proteomes" id="UP001151760">
    <property type="component" value="Unassembled WGS sequence"/>
</dbReference>
<name>A0ABQ5APX6_9ASTR</name>
<dbReference type="EMBL" id="BQNB010012399">
    <property type="protein sequence ID" value="GJT03104.1"/>
    <property type="molecule type" value="Genomic_DNA"/>
</dbReference>
<feature type="compositionally biased region" description="Polar residues" evidence="1">
    <location>
        <begin position="19"/>
        <end position="32"/>
    </location>
</feature>
<feature type="compositionally biased region" description="Low complexity" evidence="1">
    <location>
        <begin position="1"/>
        <end position="18"/>
    </location>
</feature>
<accession>A0ABQ5APX6</accession>
<protein>
    <submittedName>
        <fullName evidence="2">Uncharacterized protein</fullName>
    </submittedName>
</protein>